<dbReference type="PANTHER" id="PTHR42686:SF1">
    <property type="entry name" value="GH17980P-RELATED"/>
    <property type="match status" value="1"/>
</dbReference>
<organism evidence="2">
    <name type="scientific">Acidicaldus sp</name>
    <dbReference type="NCBI Taxonomy" id="1872105"/>
    <lineage>
        <taxon>Bacteria</taxon>
        <taxon>Pseudomonadati</taxon>
        <taxon>Pseudomonadota</taxon>
        <taxon>Alphaproteobacteria</taxon>
        <taxon>Acetobacterales</taxon>
        <taxon>Acetobacteraceae</taxon>
        <taxon>Acidicaldus</taxon>
    </lineage>
</organism>
<reference evidence="2" key="1">
    <citation type="journal article" date="2020" name="mSystems">
        <title>Genome- and Community-Level Interaction Insights into Carbon Utilization and Element Cycling Functions of Hydrothermarchaeota in Hydrothermal Sediment.</title>
        <authorList>
            <person name="Zhou Z."/>
            <person name="Liu Y."/>
            <person name="Xu W."/>
            <person name="Pan J."/>
            <person name="Luo Z.H."/>
            <person name="Li M."/>
        </authorList>
    </citation>
    <scope>NUCLEOTIDE SEQUENCE</scope>
    <source>
        <strain evidence="2">SpSt-997</strain>
    </source>
</reference>
<name>A0A8J4M574_9PROT</name>
<dbReference type="PANTHER" id="PTHR42686">
    <property type="entry name" value="GH17980P-RELATED"/>
    <property type="match status" value="1"/>
</dbReference>
<dbReference type="EMBL" id="DTQM01000046">
    <property type="protein sequence ID" value="HGC42029.1"/>
    <property type="molecule type" value="Genomic_DNA"/>
</dbReference>
<dbReference type="InterPro" id="IPR020471">
    <property type="entry name" value="AKR"/>
</dbReference>
<dbReference type="InterPro" id="IPR036812">
    <property type="entry name" value="NAD(P)_OxRdtase_dom_sf"/>
</dbReference>
<gene>
    <name evidence="2" type="ORF">ENY07_02235</name>
</gene>
<protein>
    <submittedName>
        <fullName evidence="2">Aldo/keto reductase</fullName>
    </submittedName>
</protein>
<sequence>MRIIGRRAGRAGVEIPVLGLGGAPLGDLYARLPEAEALATIRTAYDAGIRLFDTAPYYGHGLSEHRFGHVLRQMPRESYVLSTKVGRWLEPRPIEKVERGMWAGTLAMQPVLDYSYDGTLRAIEQSLQRLGIDRIDILLIHDVDVWTHGSAEAFEQRYREAVAGAAKALVELRAQGVVRAIGAGINEIGPAERFLREVDLDCLMLAGRYTLLEQGAIESLLPLAEARGIRLLIAGPFNSGILAVGAREGAQYDYKPAAPEIRARVAALEAICSRHQVPLAAAALQFPLGHPAVAAVVPGAVRAEEVRRNLALFRQPIPPALWAEMRAEGLLHPAAPCPA</sequence>
<evidence type="ECO:0000259" key="1">
    <source>
        <dbReference type="Pfam" id="PF00248"/>
    </source>
</evidence>
<dbReference type="SUPFAM" id="SSF51430">
    <property type="entry name" value="NAD(P)-linked oxidoreductase"/>
    <property type="match status" value="1"/>
</dbReference>
<dbReference type="GO" id="GO:0016491">
    <property type="term" value="F:oxidoreductase activity"/>
    <property type="evidence" value="ECO:0007669"/>
    <property type="project" value="InterPro"/>
</dbReference>
<dbReference type="InterPro" id="IPR023210">
    <property type="entry name" value="NADP_OxRdtase_dom"/>
</dbReference>
<evidence type="ECO:0000313" key="2">
    <source>
        <dbReference type="EMBL" id="HGC42029.1"/>
    </source>
</evidence>
<dbReference type="Gene3D" id="3.20.20.100">
    <property type="entry name" value="NADP-dependent oxidoreductase domain"/>
    <property type="match status" value="1"/>
</dbReference>
<accession>A0A8J4M574</accession>
<proteinExistence type="predicted"/>
<dbReference type="Pfam" id="PF00248">
    <property type="entry name" value="Aldo_ket_red"/>
    <property type="match status" value="1"/>
</dbReference>
<dbReference type="AlphaFoldDB" id="A0A8J4M574"/>
<feature type="domain" description="NADP-dependent oxidoreductase" evidence="1">
    <location>
        <begin position="18"/>
        <end position="326"/>
    </location>
</feature>
<comment type="caution">
    <text evidence="2">The sequence shown here is derived from an EMBL/GenBank/DDBJ whole genome shotgun (WGS) entry which is preliminary data.</text>
</comment>
<dbReference type="GO" id="GO:0005829">
    <property type="term" value="C:cytosol"/>
    <property type="evidence" value="ECO:0007669"/>
    <property type="project" value="TreeGrafter"/>
</dbReference>